<dbReference type="EMBL" id="JBHULY010000005">
    <property type="protein sequence ID" value="MFD2725374.1"/>
    <property type="molecule type" value="Genomic_DNA"/>
</dbReference>
<accession>A0ABW5T831</accession>
<comment type="caution">
    <text evidence="3">The sequence shown here is derived from an EMBL/GenBank/DDBJ whole genome shotgun (WGS) entry which is preliminary data.</text>
</comment>
<proteinExistence type="predicted"/>
<keyword evidence="4" id="KW-1185">Reference proteome</keyword>
<dbReference type="PANTHER" id="PTHR30373:SF2">
    <property type="entry name" value="UPF0603 PROTEIN YGCG"/>
    <property type="match status" value="1"/>
</dbReference>
<protein>
    <submittedName>
        <fullName evidence="3">TPM domain-containing protein</fullName>
    </submittedName>
</protein>
<gene>
    <name evidence="3" type="ORF">ACFSR8_04050</name>
</gene>
<dbReference type="Pfam" id="PF04536">
    <property type="entry name" value="TPM_phosphatase"/>
    <property type="match status" value="1"/>
</dbReference>
<dbReference type="RefSeq" id="WP_380289266.1">
    <property type="nucleotide sequence ID" value="NZ_JBHULY010000005.1"/>
</dbReference>
<dbReference type="Gene3D" id="3.10.310.50">
    <property type="match status" value="1"/>
</dbReference>
<keyword evidence="1" id="KW-0472">Membrane</keyword>
<evidence type="ECO:0000313" key="3">
    <source>
        <dbReference type="EMBL" id="MFD2725374.1"/>
    </source>
</evidence>
<organism evidence="3 4">
    <name type="scientific">Hyunsoonleella rubra</name>
    <dbReference type="NCBI Taxonomy" id="1737062"/>
    <lineage>
        <taxon>Bacteria</taxon>
        <taxon>Pseudomonadati</taxon>
        <taxon>Bacteroidota</taxon>
        <taxon>Flavobacteriia</taxon>
        <taxon>Flavobacteriales</taxon>
        <taxon>Flavobacteriaceae</taxon>
    </lineage>
</organism>
<name>A0ABW5T831_9FLAO</name>
<feature type="domain" description="TPM" evidence="2">
    <location>
        <begin position="55"/>
        <end position="179"/>
    </location>
</feature>
<dbReference type="InterPro" id="IPR007621">
    <property type="entry name" value="TPM_dom"/>
</dbReference>
<evidence type="ECO:0000259" key="2">
    <source>
        <dbReference type="Pfam" id="PF04536"/>
    </source>
</evidence>
<feature type="transmembrane region" description="Helical" evidence="1">
    <location>
        <begin position="198"/>
        <end position="216"/>
    </location>
</feature>
<reference evidence="4" key="1">
    <citation type="journal article" date="2019" name="Int. J. Syst. Evol. Microbiol.">
        <title>The Global Catalogue of Microorganisms (GCM) 10K type strain sequencing project: providing services to taxonomists for standard genome sequencing and annotation.</title>
        <authorList>
            <consortium name="The Broad Institute Genomics Platform"/>
            <consortium name="The Broad Institute Genome Sequencing Center for Infectious Disease"/>
            <person name="Wu L."/>
            <person name="Ma J."/>
        </authorList>
    </citation>
    <scope>NUCLEOTIDE SEQUENCE [LARGE SCALE GENOMIC DNA]</scope>
    <source>
        <strain evidence="4">KCTC 42398</strain>
    </source>
</reference>
<sequence>MQWSVFSRQSQSQYKLKRFGLFILFTLVSFSFSFAQFEIPEKPTDPEIIKKDYVVYDKGEFLQAHEKEQLRWKLINYADSTSTQVVIAIIPSTNGEEIKYLGANWGHKWGIGGSQEKDNGVFILLAHKDRKIAINTGYGVEHLLTDAMSKRIIERDIIPFFKRNDYYGGLNRGADAIFEVMNGEYKGSRKSNNHELPIGFYLVLFLIFIVILIAITKNRRGGGGNRGHRSTGQDILEAIILSNMGRGNYRGGSSGWGRSSGGGGWSSGGGGFGGGFGGGGFGGGGASGGW</sequence>
<dbReference type="PANTHER" id="PTHR30373">
    <property type="entry name" value="UPF0603 PROTEIN YGCG"/>
    <property type="match status" value="1"/>
</dbReference>
<keyword evidence="1" id="KW-0812">Transmembrane</keyword>
<dbReference type="Proteomes" id="UP001597476">
    <property type="component" value="Unassembled WGS sequence"/>
</dbReference>
<evidence type="ECO:0000256" key="1">
    <source>
        <dbReference type="SAM" id="Phobius"/>
    </source>
</evidence>
<evidence type="ECO:0000313" key="4">
    <source>
        <dbReference type="Proteomes" id="UP001597476"/>
    </source>
</evidence>
<keyword evidence="1" id="KW-1133">Transmembrane helix</keyword>